<evidence type="ECO:0000313" key="4">
    <source>
        <dbReference type="EMBL" id="ROT74271.1"/>
    </source>
</evidence>
<feature type="domain" description="PAS" evidence="2">
    <location>
        <begin position="116"/>
        <end position="168"/>
    </location>
</feature>
<gene>
    <name evidence="4" type="ORF">C7M84_007234</name>
</gene>
<evidence type="ECO:0000259" key="2">
    <source>
        <dbReference type="PROSITE" id="PS50112"/>
    </source>
</evidence>
<feature type="compositionally biased region" description="Low complexity" evidence="1">
    <location>
        <begin position="561"/>
        <end position="586"/>
    </location>
</feature>
<sequence>LGPCVQDPAWVKMSSPTPAVSKKRKKPDTKPQSQINKCLNEKRRREQENTYIEELAELIQASIASDMSSLSVKPDKCAILQQTVNQIRRIKAAEGAGEGAVQQGEVSSSKPTLLPSQRLGPLLLEALDGFLFLVSTEGKIEFVSDKVSYFIKFTSEDLTGKSIYNIIHVGDHAKFSSSFMSIGWPSESTSETSRSRSFNCRLLVRPPDDQEETMEEKQQRVSQYENMQISAVLLPPSYLVDKGNSESFEGEGQQCLVCLVRRIPPNERIQGTPVEQFTTKLDTQGTIIALDASGVSPRYSQYINKERIGEQFEDLIAPGDIGKVTGHLGEALHSGQATSQVYRVKVGGDRFIRVQTKSKLFRDTDGTQPEGSFIMATHTIIGPFQEGGASATSDRLLAGTSGNGGSVLDESQGGRPSSTGGVVDDSSVSFGDNGRLRRLLSHGDDSGDLSSADGPNKILKDLLNQKDEDDTQGGGTGSGDSIRFIHRIPHLESKPNTSSSPAGNSNNMLRELLNNEDEDNEKKSSDDIWELLNTPEDKKPDLTSEFRPPQGPPGGPMQNVNSTSSSSTPNTLSSTSSSNPQPLNSSGVPPRPPSRDMLPASNMMRGLKRPSDEPHDGNPSKHQVLGAFETMLGPSPPATSMSPAPVQHGGPPTPHGGPSTPHGPPTPLGGPPTPHGGPPTPLGNNTGGNIGHVASGSSPNNQGQSKLWEKNKMLASLLAKESPHSNPPRPTTQNVNPESLPQEKLPKILKDKTHPSSTWMPSGSSQSHILNQIFVNGPGQHTNMKSSNVSMNQQHPLGTPTSGNSVPQSNMASQHSTNAHGRLGVNNIPMNSSVSVPTSHGGMWDMGGNSNVSVAASSVSTKTTTALPSFIDAMPRNPIGDVSSSYSEGGLPSITTAANFLSAQNNADDFLPESILKDIMEMTDTFPASGSTDDVGQPPSISSDDVHRPPTSSSYNLMEIQKIKESLISDFDMQDAPAVTGPGSLPPYTAVASASSIGNYPPPYTQRTRFPNAGPPGAPGGGTNVVGSMIRSSNQQFSPGSPRPNMSNQRTTLMRQQDMRKRLIQQQQNQVLVPTPASDVTQPPTSYQNIEDLFNNTIAPNVNVTLQRNVADSQTSPNYNILGNSPIGCGGQISPGQRIPQSPFSPVGQTTSPLPTQQYPNRNQSGQIGSYQAQSSQLSPRLSQGSPAPPSYQTGGQPLPQMSPTGPSTPSTPGVQVPSGQQSPAWSTPSPQQRNSLMAQNPLLNAQLSYIKTDGSRQFDSGRQFHGGGRSGHLPSIRSMPSPGARQSPYPNMGPPTPGAAGQGDAGPYPPSSPQQGQSSLLYHIAA</sequence>
<dbReference type="SMART" id="SM00091">
    <property type="entry name" value="PAS"/>
    <property type="match status" value="1"/>
</dbReference>
<dbReference type="SMART" id="SM00353">
    <property type="entry name" value="HLH"/>
    <property type="match status" value="1"/>
</dbReference>
<feature type="region of interest" description="Disordered" evidence="1">
    <location>
        <begin position="719"/>
        <end position="743"/>
    </location>
</feature>
<dbReference type="InterPro" id="IPR011598">
    <property type="entry name" value="bHLH_dom"/>
</dbReference>
<evidence type="ECO:0000313" key="5">
    <source>
        <dbReference type="Proteomes" id="UP000283509"/>
    </source>
</evidence>
<feature type="compositionally biased region" description="Low complexity" evidence="1">
    <location>
        <begin position="417"/>
        <end position="429"/>
    </location>
</feature>
<dbReference type="GO" id="GO:0003713">
    <property type="term" value="F:transcription coactivator activity"/>
    <property type="evidence" value="ECO:0007669"/>
    <property type="project" value="InterPro"/>
</dbReference>
<evidence type="ECO:0000259" key="3">
    <source>
        <dbReference type="PROSITE" id="PS50888"/>
    </source>
</evidence>
<dbReference type="InterPro" id="IPR000014">
    <property type="entry name" value="PAS"/>
</dbReference>
<dbReference type="CDD" id="cd11439">
    <property type="entry name" value="bHLH-PAS_SRC"/>
    <property type="match status" value="1"/>
</dbReference>
<dbReference type="Gene3D" id="3.30.450.20">
    <property type="entry name" value="PAS domain"/>
    <property type="match status" value="2"/>
</dbReference>
<feature type="compositionally biased region" description="Polar residues" evidence="1">
    <location>
        <begin position="926"/>
        <end position="943"/>
    </location>
</feature>
<feature type="region of interest" description="Disordered" evidence="1">
    <location>
        <begin position="1257"/>
        <end position="1327"/>
    </location>
</feature>
<protein>
    <submittedName>
        <fullName evidence="4">Putative circadian locomoter output cycles protein kaput</fullName>
    </submittedName>
</protein>
<feature type="compositionally biased region" description="Polar residues" evidence="1">
    <location>
        <begin position="695"/>
        <end position="704"/>
    </location>
</feature>
<feature type="compositionally biased region" description="Pro residues" evidence="1">
    <location>
        <begin position="651"/>
        <end position="681"/>
    </location>
</feature>
<dbReference type="SUPFAM" id="SSF55785">
    <property type="entry name" value="PYP-like sensor domain (PAS domain)"/>
    <property type="match status" value="2"/>
</dbReference>
<dbReference type="PANTHER" id="PTHR10684">
    <property type="entry name" value="NUCLEAR RECEPTOR COACTIVATOR"/>
    <property type="match status" value="1"/>
</dbReference>
<evidence type="ECO:0000256" key="1">
    <source>
        <dbReference type="SAM" id="MobiDB-lite"/>
    </source>
</evidence>
<feature type="compositionally biased region" description="Low complexity" evidence="1">
    <location>
        <begin position="1314"/>
        <end position="1327"/>
    </location>
</feature>
<dbReference type="Gene3D" id="4.10.280.10">
    <property type="entry name" value="Helix-loop-helix DNA-binding domain"/>
    <property type="match status" value="1"/>
</dbReference>
<proteinExistence type="predicted"/>
<organism evidence="4 5">
    <name type="scientific">Penaeus vannamei</name>
    <name type="common">Whiteleg shrimp</name>
    <name type="synonym">Litopenaeus vannamei</name>
    <dbReference type="NCBI Taxonomy" id="6689"/>
    <lineage>
        <taxon>Eukaryota</taxon>
        <taxon>Metazoa</taxon>
        <taxon>Ecdysozoa</taxon>
        <taxon>Arthropoda</taxon>
        <taxon>Crustacea</taxon>
        <taxon>Multicrustacea</taxon>
        <taxon>Malacostraca</taxon>
        <taxon>Eumalacostraca</taxon>
        <taxon>Eucarida</taxon>
        <taxon>Decapoda</taxon>
        <taxon>Dendrobranchiata</taxon>
        <taxon>Penaeoidea</taxon>
        <taxon>Penaeidae</taxon>
        <taxon>Penaeus</taxon>
    </lineage>
</organism>
<feature type="region of interest" description="Disordered" evidence="1">
    <location>
        <begin position="532"/>
        <end position="704"/>
    </location>
</feature>
<dbReference type="STRING" id="6689.A0A3R7PQX1"/>
<feature type="region of interest" description="Disordered" evidence="1">
    <location>
        <begin position="926"/>
        <end position="953"/>
    </location>
</feature>
<keyword evidence="5" id="KW-1185">Reference proteome</keyword>
<dbReference type="GO" id="GO:0005634">
    <property type="term" value="C:nucleus"/>
    <property type="evidence" value="ECO:0007669"/>
    <property type="project" value="InterPro"/>
</dbReference>
<dbReference type="Pfam" id="PF23172">
    <property type="entry name" value="bHLH_NCOA"/>
    <property type="match status" value="1"/>
</dbReference>
<feature type="non-terminal residue" evidence="4">
    <location>
        <position position="1"/>
    </location>
</feature>
<dbReference type="Pfam" id="PF14598">
    <property type="entry name" value="PAS_11"/>
    <property type="match status" value="1"/>
</dbReference>
<dbReference type="GO" id="GO:0016922">
    <property type="term" value="F:nuclear receptor binding"/>
    <property type="evidence" value="ECO:0007669"/>
    <property type="project" value="TreeGrafter"/>
</dbReference>
<feature type="domain" description="BHLH" evidence="3">
    <location>
        <begin position="32"/>
        <end position="90"/>
    </location>
</feature>
<feature type="compositionally biased region" description="Polar residues" evidence="1">
    <location>
        <begin position="1139"/>
        <end position="1202"/>
    </location>
</feature>
<comment type="caution">
    <text evidence="4">The sequence shown here is derived from an EMBL/GenBank/DDBJ whole genome shotgun (WGS) entry which is preliminary data.</text>
</comment>
<dbReference type="Proteomes" id="UP000283509">
    <property type="component" value="Unassembled WGS sequence"/>
</dbReference>
<dbReference type="PROSITE" id="PS50888">
    <property type="entry name" value="BHLH"/>
    <property type="match status" value="1"/>
</dbReference>
<feature type="compositionally biased region" description="Basic and acidic residues" evidence="1">
    <location>
        <begin position="535"/>
        <end position="544"/>
    </location>
</feature>
<feature type="region of interest" description="Disordered" evidence="1">
    <location>
        <begin position="1"/>
        <end position="38"/>
    </location>
</feature>
<dbReference type="EMBL" id="QCYY01001916">
    <property type="protein sequence ID" value="ROT74271.1"/>
    <property type="molecule type" value="Genomic_DNA"/>
</dbReference>
<dbReference type="GO" id="GO:0046983">
    <property type="term" value="F:protein dimerization activity"/>
    <property type="evidence" value="ECO:0007669"/>
    <property type="project" value="InterPro"/>
</dbReference>
<reference evidence="4 5" key="2">
    <citation type="submission" date="2019-01" db="EMBL/GenBank/DDBJ databases">
        <title>The decoding of complex shrimp genome reveals the adaptation for benthos swimmer, frequently molting mechanism and breeding impact on genome.</title>
        <authorList>
            <person name="Sun Y."/>
            <person name="Gao Y."/>
            <person name="Yu Y."/>
        </authorList>
    </citation>
    <scope>NUCLEOTIDE SEQUENCE [LARGE SCALE GENOMIC DNA]</scope>
    <source>
        <tissue evidence="4">Muscle</tissue>
    </source>
</reference>
<feature type="compositionally biased region" description="Low complexity" evidence="1">
    <location>
        <begin position="638"/>
        <end position="650"/>
    </location>
</feature>
<feature type="region of interest" description="Disordered" evidence="1">
    <location>
        <begin position="777"/>
        <end position="816"/>
    </location>
</feature>
<dbReference type="CDD" id="cd00130">
    <property type="entry name" value="PAS"/>
    <property type="match status" value="1"/>
</dbReference>
<dbReference type="OrthoDB" id="10035882at2759"/>
<feature type="compositionally biased region" description="Polar residues" evidence="1">
    <location>
        <begin position="1218"/>
        <end position="1235"/>
    </location>
</feature>
<name>A0A3R7PQX1_PENVA</name>
<dbReference type="GO" id="GO:0032870">
    <property type="term" value="P:cellular response to hormone stimulus"/>
    <property type="evidence" value="ECO:0007669"/>
    <property type="project" value="TreeGrafter"/>
</dbReference>
<feature type="compositionally biased region" description="Low complexity" evidence="1">
    <location>
        <begin position="1203"/>
        <end position="1214"/>
    </location>
</feature>
<feature type="region of interest" description="Disordered" evidence="1">
    <location>
        <begin position="1121"/>
        <end position="1235"/>
    </location>
</feature>
<dbReference type="SUPFAM" id="SSF47459">
    <property type="entry name" value="HLH, helix-loop-helix DNA-binding domain"/>
    <property type="match status" value="1"/>
</dbReference>
<feature type="region of interest" description="Disordered" evidence="1">
    <location>
        <begin position="385"/>
        <end position="429"/>
    </location>
</feature>
<dbReference type="InterPro" id="IPR017426">
    <property type="entry name" value="Nuclear_rcpt_coactivator"/>
</dbReference>
<dbReference type="PANTHER" id="PTHR10684:SF4">
    <property type="entry name" value="TAIMAN, ISOFORM G"/>
    <property type="match status" value="1"/>
</dbReference>
<dbReference type="PROSITE" id="PS50112">
    <property type="entry name" value="PAS"/>
    <property type="match status" value="1"/>
</dbReference>
<reference evidence="4 5" key="1">
    <citation type="submission" date="2018-04" db="EMBL/GenBank/DDBJ databases">
        <authorList>
            <person name="Zhang X."/>
            <person name="Yuan J."/>
            <person name="Li F."/>
            <person name="Xiang J."/>
        </authorList>
    </citation>
    <scope>NUCLEOTIDE SEQUENCE [LARGE SCALE GENOMIC DNA]</scope>
    <source>
        <tissue evidence="4">Muscle</tissue>
    </source>
</reference>
<dbReference type="GO" id="GO:0045944">
    <property type="term" value="P:positive regulation of transcription by RNA polymerase II"/>
    <property type="evidence" value="ECO:0007669"/>
    <property type="project" value="TreeGrafter"/>
</dbReference>
<dbReference type="InterPro" id="IPR035965">
    <property type="entry name" value="PAS-like_dom_sf"/>
</dbReference>
<dbReference type="InterPro" id="IPR036638">
    <property type="entry name" value="HLH_DNA-bd_sf"/>
</dbReference>
<dbReference type="InterPro" id="IPR056193">
    <property type="entry name" value="bHLH_NCOA1-3"/>
</dbReference>
<feature type="compositionally biased region" description="Basic and acidic residues" evidence="1">
    <location>
        <begin position="609"/>
        <end position="619"/>
    </location>
</feature>
<accession>A0A3R7PQX1</accession>